<protein>
    <submittedName>
        <fullName evidence="2">Uncharacterized protein</fullName>
    </submittedName>
</protein>
<keyword evidence="3" id="KW-1185">Reference proteome</keyword>
<proteinExistence type="predicted"/>
<accession>A0A0C3Q283</accession>
<organism evidence="2 3">
    <name type="scientific">Tulasnella calospora MUT 4182</name>
    <dbReference type="NCBI Taxonomy" id="1051891"/>
    <lineage>
        <taxon>Eukaryota</taxon>
        <taxon>Fungi</taxon>
        <taxon>Dikarya</taxon>
        <taxon>Basidiomycota</taxon>
        <taxon>Agaricomycotina</taxon>
        <taxon>Agaricomycetes</taxon>
        <taxon>Cantharellales</taxon>
        <taxon>Tulasnellaceae</taxon>
        <taxon>Tulasnella</taxon>
    </lineage>
</organism>
<dbReference type="AlphaFoldDB" id="A0A0C3Q283"/>
<sequence length="76" mass="8362">MKKLHASHSSRGHAPWTQDRAFDTPAPSPTIPTTQRSIVQSLFPTTSLSPLSSAFFFKPSAPVYLPKPRNHPSSAY</sequence>
<evidence type="ECO:0000313" key="3">
    <source>
        <dbReference type="Proteomes" id="UP000054248"/>
    </source>
</evidence>
<dbReference type="HOGENOM" id="CLU_2656297_0_0_1"/>
<evidence type="ECO:0000256" key="1">
    <source>
        <dbReference type="SAM" id="MobiDB-lite"/>
    </source>
</evidence>
<feature type="region of interest" description="Disordered" evidence="1">
    <location>
        <begin position="1"/>
        <end position="33"/>
    </location>
</feature>
<gene>
    <name evidence="2" type="ORF">M407DRAFT_188398</name>
</gene>
<dbReference type="EMBL" id="KN823559">
    <property type="protein sequence ID" value="KIO16464.1"/>
    <property type="molecule type" value="Genomic_DNA"/>
</dbReference>
<reference evidence="3" key="2">
    <citation type="submission" date="2015-01" db="EMBL/GenBank/DDBJ databases">
        <title>Evolutionary Origins and Diversification of the Mycorrhizal Mutualists.</title>
        <authorList>
            <consortium name="DOE Joint Genome Institute"/>
            <consortium name="Mycorrhizal Genomics Consortium"/>
            <person name="Kohler A."/>
            <person name="Kuo A."/>
            <person name="Nagy L.G."/>
            <person name="Floudas D."/>
            <person name="Copeland A."/>
            <person name="Barry K.W."/>
            <person name="Cichocki N."/>
            <person name="Veneault-Fourrey C."/>
            <person name="LaButti K."/>
            <person name="Lindquist E.A."/>
            <person name="Lipzen A."/>
            <person name="Lundell T."/>
            <person name="Morin E."/>
            <person name="Murat C."/>
            <person name="Riley R."/>
            <person name="Ohm R."/>
            <person name="Sun H."/>
            <person name="Tunlid A."/>
            <person name="Henrissat B."/>
            <person name="Grigoriev I.V."/>
            <person name="Hibbett D.S."/>
            <person name="Martin F."/>
        </authorList>
    </citation>
    <scope>NUCLEOTIDE SEQUENCE [LARGE SCALE GENOMIC DNA]</scope>
    <source>
        <strain evidence="3">MUT 4182</strain>
    </source>
</reference>
<evidence type="ECO:0000313" key="2">
    <source>
        <dbReference type="EMBL" id="KIO16464.1"/>
    </source>
</evidence>
<dbReference type="Proteomes" id="UP000054248">
    <property type="component" value="Unassembled WGS sequence"/>
</dbReference>
<feature type="compositionally biased region" description="Basic residues" evidence="1">
    <location>
        <begin position="1"/>
        <end position="11"/>
    </location>
</feature>
<name>A0A0C3Q283_9AGAM</name>
<reference evidence="2 3" key="1">
    <citation type="submission" date="2014-04" db="EMBL/GenBank/DDBJ databases">
        <authorList>
            <consortium name="DOE Joint Genome Institute"/>
            <person name="Kuo A."/>
            <person name="Girlanda M."/>
            <person name="Perotto S."/>
            <person name="Kohler A."/>
            <person name="Nagy L.G."/>
            <person name="Floudas D."/>
            <person name="Copeland A."/>
            <person name="Barry K.W."/>
            <person name="Cichocki N."/>
            <person name="Veneault-Fourrey C."/>
            <person name="LaButti K."/>
            <person name="Lindquist E.A."/>
            <person name="Lipzen A."/>
            <person name="Lundell T."/>
            <person name="Morin E."/>
            <person name="Murat C."/>
            <person name="Sun H."/>
            <person name="Tunlid A."/>
            <person name="Henrissat B."/>
            <person name="Grigoriev I.V."/>
            <person name="Hibbett D.S."/>
            <person name="Martin F."/>
            <person name="Nordberg H.P."/>
            <person name="Cantor M.N."/>
            <person name="Hua S.X."/>
        </authorList>
    </citation>
    <scope>NUCLEOTIDE SEQUENCE [LARGE SCALE GENOMIC DNA]</scope>
    <source>
        <strain evidence="2 3">MUT 4182</strain>
    </source>
</reference>